<dbReference type="Pfam" id="PF02845">
    <property type="entry name" value="CUE"/>
    <property type="match status" value="1"/>
</dbReference>
<feature type="domain" description="CUE" evidence="2">
    <location>
        <begin position="6"/>
        <end position="49"/>
    </location>
</feature>
<keyword evidence="4" id="KW-1185">Reference proteome</keyword>
<evidence type="ECO:0000259" key="2">
    <source>
        <dbReference type="PROSITE" id="PS51140"/>
    </source>
</evidence>
<organism evidence="3 4">
    <name type="scientific">Anaeramoeba ignava</name>
    <name type="common">Anaerobic marine amoeba</name>
    <dbReference type="NCBI Taxonomy" id="1746090"/>
    <lineage>
        <taxon>Eukaryota</taxon>
        <taxon>Metamonada</taxon>
        <taxon>Anaeramoebidae</taxon>
        <taxon>Anaeramoeba</taxon>
    </lineage>
</organism>
<proteinExistence type="predicted"/>
<evidence type="ECO:0000256" key="1">
    <source>
        <dbReference type="SAM" id="MobiDB-lite"/>
    </source>
</evidence>
<dbReference type="InterPro" id="IPR009060">
    <property type="entry name" value="UBA-like_sf"/>
</dbReference>
<name>A0A9Q0LFD8_ANAIG</name>
<dbReference type="SUPFAM" id="SSF46934">
    <property type="entry name" value="UBA-like"/>
    <property type="match status" value="1"/>
</dbReference>
<protein>
    <submittedName>
        <fullName evidence="3">Cue domain containing protein</fullName>
    </submittedName>
</protein>
<comment type="caution">
    <text evidence="3">The sequence shown here is derived from an EMBL/GenBank/DDBJ whole genome shotgun (WGS) entry which is preliminary data.</text>
</comment>
<sequence length="240" mass="28424">MSQTISLKEALTTLKEMFPDFQEEILIQVIRKNQGRLERTITELLTLDPKNPQVKPARQVQSQPRQQMMQGVYPQGVYGVPQQYYMQPMQPQPRFRRSLLPPGFLQYDDDAGVTSRPRSKEEMKQIQKDSQLAQMLANREFLNTLQGDAEFREMLGNDIMRREKRAEKSKKEKEKKEKAKQKEKEKKEKQEAKKTVKKKTTRKPSRKERTRKSRLCQMIRRIAQKTICLRTWTKPLSKLT</sequence>
<feature type="compositionally biased region" description="Basic and acidic residues" evidence="1">
    <location>
        <begin position="118"/>
        <end position="127"/>
    </location>
</feature>
<dbReference type="InterPro" id="IPR040192">
    <property type="entry name" value="CUEDC1"/>
</dbReference>
<evidence type="ECO:0000313" key="4">
    <source>
        <dbReference type="Proteomes" id="UP001149090"/>
    </source>
</evidence>
<dbReference type="EMBL" id="JAPDFW010000092">
    <property type="protein sequence ID" value="KAJ5070860.1"/>
    <property type="molecule type" value="Genomic_DNA"/>
</dbReference>
<dbReference type="CDD" id="cd14279">
    <property type="entry name" value="CUE"/>
    <property type="match status" value="1"/>
</dbReference>
<dbReference type="PROSITE" id="PS51140">
    <property type="entry name" value="CUE"/>
    <property type="match status" value="1"/>
</dbReference>
<dbReference type="Proteomes" id="UP001149090">
    <property type="component" value="Unassembled WGS sequence"/>
</dbReference>
<dbReference type="AlphaFoldDB" id="A0A9Q0LFD8"/>
<dbReference type="InterPro" id="IPR003892">
    <property type="entry name" value="CUE"/>
</dbReference>
<dbReference type="PANTHER" id="PTHR13467">
    <property type="entry name" value="CUE DOMAIN CONTAINING PROTEIN 1"/>
    <property type="match status" value="1"/>
</dbReference>
<dbReference type="SMART" id="SM00546">
    <property type="entry name" value="CUE"/>
    <property type="match status" value="1"/>
</dbReference>
<dbReference type="Gene3D" id="1.10.8.10">
    <property type="entry name" value="DNA helicase RuvA subunit, C-terminal domain"/>
    <property type="match status" value="1"/>
</dbReference>
<dbReference type="PANTHER" id="PTHR13467:SF3">
    <property type="entry name" value="CUE DOMAIN-CONTAINING PROTEIN 1"/>
    <property type="match status" value="1"/>
</dbReference>
<feature type="region of interest" description="Disordered" evidence="1">
    <location>
        <begin position="109"/>
        <end position="131"/>
    </location>
</feature>
<gene>
    <name evidence="3" type="ORF">M0811_01841</name>
</gene>
<reference evidence="3" key="1">
    <citation type="submission" date="2022-10" db="EMBL/GenBank/DDBJ databases">
        <title>Novel sulphate-reducing endosymbionts in the free-living metamonad Anaeramoeba.</title>
        <authorList>
            <person name="Jerlstrom-Hultqvist J."/>
            <person name="Cepicka I."/>
            <person name="Gallot-Lavallee L."/>
            <person name="Salas-Leiva D."/>
            <person name="Curtis B.A."/>
            <person name="Zahonova K."/>
            <person name="Pipaliya S."/>
            <person name="Dacks J."/>
            <person name="Roger A.J."/>
        </authorList>
    </citation>
    <scope>NUCLEOTIDE SEQUENCE</scope>
    <source>
        <strain evidence="3">BMAN</strain>
    </source>
</reference>
<feature type="region of interest" description="Disordered" evidence="1">
    <location>
        <begin position="160"/>
        <end position="216"/>
    </location>
</feature>
<feature type="compositionally biased region" description="Basic and acidic residues" evidence="1">
    <location>
        <begin position="160"/>
        <end position="194"/>
    </location>
</feature>
<accession>A0A9Q0LFD8</accession>
<feature type="compositionally biased region" description="Basic residues" evidence="1">
    <location>
        <begin position="195"/>
        <end position="214"/>
    </location>
</feature>
<dbReference type="GO" id="GO:0043130">
    <property type="term" value="F:ubiquitin binding"/>
    <property type="evidence" value="ECO:0007669"/>
    <property type="project" value="InterPro"/>
</dbReference>
<evidence type="ECO:0000313" key="3">
    <source>
        <dbReference type="EMBL" id="KAJ5070860.1"/>
    </source>
</evidence>